<dbReference type="OrthoDB" id="771136at2759"/>
<dbReference type="PANTHER" id="PTHR47966">
    <property type="entry name" value="BETA-SITE APP-CLEAVING ENZYME, ISOFORM A-RELATED"/>
    <property type="match status" value="1"/>
</dbReference>
<dbReference type="FunFam" id="2.40.70.10:FF:000011">
    <property type="entry name" value="Aspartic protease"/>
    <property type="match status" value="1"/>
</dbReference>
<evidence type="ECO:0000256" key="3">
    <source>
        <dbReference type="ARBA" id="ARBA00022729"/>
    </source>
</evidence>
<dbReference type="Gene3D" id="2.40.70.10">
    <property type="entry name" value="Acid Proteases"/>
    <property type="match status" value="2"/>
</dbReference>
<feature type="signal peptide" evidence="9">
    <location>
        <begin position="1"/>
        <end position="20"/>
    </location>
</feature>
<dbReference type="GO" id="GO:0006508">
    <property type="term" value="P:proteolysis"/>
    <property type="evidence" value="ECO:0007669"/>
    <property type="project" value="UniProtKB-KW"/>
</dbReference>
<keyword evidence="5" id="KW-0378">Hydrolase</keyword>
<evidence type="ECO:0000256" key="6">
    <source>
        <dbReference type="ARBA" id="ARBA00067536"/>
    </source>
</evidence>
<gene>
    <name evidence="11" type="ORF">MYCGRDRAFT_110888</name>
</gene>
<protein>
    <recommendedName>
        <fullName evidence="7">Probable aspartic-type endopeptidase OPSB</fullName>
    </recommendedName>
    <alternativeName>
        <fullName evidence="6">Probable aspartic-type endopeptidase opsB</fullName>
    </alternativeName>
</protein>
<evidence type="ECO:0000256" key="1">
    <source>
        <dbReference type="ARBA" id="ARBA00007447"/>
    </source>
</evidence>
<name>F9XKE8_ZYMTI</name>
<feature type="domain" description="Peptidase A1" evidence="10">
    <location>
        <begin position="78"/>
        <end position="404"/>
    </location>
</feature>
<dbReference type="eggNOG" id="KOG1339">
    <property type="taxonomic scope" value="Eukaryota"/>
</dbReference>
<dbReference type="EMBL" id="CM001204">
    <property type="protein sequence ID" value="EGP84551.1"/>
    <property type="molecule type" value="Genomic_DNA"/>
</dbReference>
<organism evidence="11 12">
    <name type="scientific">Zymoseptoria tritici (strain CBS 115943 / IPO323)</name>
    <name type="common">Speckled leaf blotch fungus</name>
    <name type="synonym">Septoria tritici</name>
    <dbReference type="NCBI Taxonomy" id="336722"/>
    <lineage>
        <taxon>Eukaryota</taxon>
        <taxon>Fungi</taxon>
        <taxon>Dikarya</taxon>
        <taxon>Ascomycota</taxon>
        <taxon>Pezizomycotina</taxon>
        <taxon>Dothideomycetes</taxon>
        <taxon>Dothideomycetidae</taxon>
        <taxon>Mycosphaerellales</taxon>
        <taxon>Mycosphaerellaceae</taxon>
        <taxon>Zymoseptoria</taxon>
    </lineage>
</organism>
<comment type="similarity">
    <text evidence="1">Belongs to the peptidase A1 family.</text>
</comment>
<dbReference type="FunCoup" id="F9XKE8">
    <property type="interactions" value="309"/>
</dbReference>
<dbReference type="InterPro" id="IPR021109">
    <property type="entry name" value="Peptidase_aspartic_dom_sf"/>
</dbReference>
<evidence type="ECO:0000256" key="4">
    <source>
        <dbReference type="ARBA" id="ARBA00022750"/>
    </source>
</evidence>
<evidence type="ECO:0000256" key="2">
    <source>
        <dbReference type="ARBA" id="ARBA00022670"/>
    </source>
</evidence>
<evidence type="ECO:0000256" key="5">
    <source>
        <dbReference type="ARBA" id="ARBA00022801"/>
    </source>
</evidence>
<dbReference type="HOGENOM" id="CLU_013253_9_3_1"/>
<keyword evidence="2" id="KW-0645">Protease</keyword>
<proteinExistence type="inferred from homology"/>
<dbReference type="GO" id="GO:0004190">
    <property type="term" value="F:aspartic-type endopeptidase activity"/>
    <property type="evidence" value="ECO:0007669"/>
    <property type="project" value="UniProtKB-KW"/>
</dbReference>
<feature type="active site" evidence="8">
    <location>
        <position position="96"/>
    </location>
</feature>
<evidence type="ECO:0000256" key="7">
    <source>
        <dbReference type="ARBA" id="ARBA00068059"/>
    </source>
</evidence>
<dbReference type="InterPro" id="IPR033876">
    <property type="entry name" value="SAP-like"/>
</dbReference>
<dbReference type="InterPro" id="IPR001461">
    <property type="entry name" value="Aspartic_peptidase_A1"/>
</dbReference>
<keyword evidence="4" id="KW-0064">Aspartyl protease</keyword>
<reference evidence="11 12" key="1">
    <citation type="journal article" date="2011" name="PLoS Genet.">
        <title>Finished genome of the fungal wheat pathogen Mycosphaerella graminicola reveals dispensome structure, chromosome plasticity, and stealth pathogenesis.</title>
        <authorList>
            <person name="Goodwin S.B."/>
            <person name="Ben M'barek S."/>
            <person name="Dhillon B."/>
            <person name="Wittenberg A.H.J."/>
            <person name="Crane C.F."/>
            <person name="Hane J.K."/>
            <person name="Foster A.J."/>
            <person name="Van der Lee T.A.J."/>
            <person name="Grimwood J."/>
            <person name="Aerts A."/>
            <person name="Antoniw J."/>
            <person name="Bailey A."/>
            <person name="Bluhm B."/>
            <person name="Bowler J."/>
            <person name="Bristow J."/>
            <person name="van der Burgt A."/>
            <person name="Canto-Canche B."/>
            <person name="Churchill A.C.L."/>
            <person name="Conde-Ferraez L."/>
            <person name="Cools H.J."/>
            <person name="Coutinho P.M."/>
            <person name="Csukai M."/>
            <person name="Dehal P."/>
            <person name="De Wit P."/>
            <person name="Donzelli B."/>
            <person name="van de Geest H.C."/>
            <person name="van Ham R.C.H.J."/>
            <person name="Hammond-Kosack K.E."/>
            <person name="Henrissat B."/>
            <person name="Kilian A."/>
            <person name="Kobayashi A.K."/>
            <person name="Koopmann E."/>
            <person name="Kourmpetis Y."/>
            <person name="Kuzniar A."/>
            <person name="Lindquist E."/>
            <person name="Lombard V."/>
            <person name="Maliepaard C."/>
            <person name="Martins N."/>
            <person name="Mehrabi R."/>
            <person name="Nap J.P.H."/>
            <person name="Ponomarenko A."/>
            <person name="Rudd J.J."/>
            <person name="Salamov A."/>
            <person name="Schmutz J."/>
            <person name="Schouten H.J."/>
            <person name="Shapiro H."/>
            <person name="Stergiopoulos I."/>
            <person name="Torriani S.F.F."/>
            <person name="Tu H."/>
            <person name="de Vries R.P."/>
            <person name="Waalwijk C."/>
            <person name="Ware S.B."/>
            <person name="Wiebenga A."/>
            <person name="Zwiers L.-H."/>
            <person name="Oliver R.P."/>
            <person name="Grigoriev I.V."/>
            <person name="Kema G.H.J."/>
        </authorList>
    </citation>
    <scope>NUCLEOTIDE SEQUENCE [LARGE SCALE GENOMIC DNA]</scope>
    <source>
        <strain evidence="12">CBS 115943 / IPO323</strain>
    </source>
</reference>
<evidence type="ECO:0000313" key="12">
    <source>
        <dbReference type="Proteomes" id="UP000008062"/>
    </source>
</evidence>
<evidence type="ECO:0000256" key="8">
    <source>
        <dbReference type="PIRSR" id="PIRSR601461-1"/>
    </source>
</evidence>
<dbReference type="GeneID" id="13402332"/>
<feature type="active site" evidence="8">
    <location>
        <position position="290"/>
    </location>
</feature>
<dbReference type="AlphaFoldDB" id="F9XKE8"/>
<dbReference type="SUPFAM" id="SSF50630">
    <property type="entry name" value="Acid proteases"/>
    <property type="match status" value="1"/>
</dbReference>
<sequence length="534" mass="57823">MQGFFAIAAVLAGYLLSADAIQLGIPDSDRAPKVVQQHLYRHPVADPVERDRRRFLHKRQNDSVNAVDVPLRNDLFLYYMNVSVGTPPQDFEVHIDTGSSDLWLNVPTSEFCSLPVDPCTTGTYDANASSTYEYANSLFEILYVDKTTSNGDYARDVVRLTDSNVSLPGQQFGVGYESTTQDGILGIGYPTNEVQISFGGPLYDNIPVSMVKEGYINTLAYSLWLNNIDADEGDILFGGVNTAKYQGDLVSLPVIPDRGIYREFTIEMNSLGLSGDEEAFSSSPLEVHLDSGASLTYLPEDVTNRIYSRVGATYDARYGINIVDCEVANQNETMDFVFSNITIKVPMSEMVVPYANFGAQELCVFGVLPTITSSLGNEYIILGDTFLRSAYVVYDMTNHEISLAQTVFGVDAADDQIVEVSSSGDGKPVGTGIASFVAPGGTTGSGSGTGTGSGNEVTTIISSLRYVSASTLSRPRPRPRSLITLITLGLLAGLLVREQADVLTPAPGDRSFKNHTGIRLLLLMSLLDRVRSCG</sequence>
<dbReference type="RefSeq" id="XP_003849575.1">
    <property type="nucleotide sequence ID" value="XM_003849527.1"/>
</dbReference>
<dbReference type="PROSITE" id="PS51767">
    <property type="entry name" value="PEPTIDASE_A1"/>
    <property type="match status" value="1"/>
</dbReference>
<dbReference type="PANTHER" id="PTHR47966:SF65">
    <property type="entry name" value="ASPARTIC-TYPE ENDOPEPTIDASE"/>
    <property type="match status" value="1"/>
</dbReference>
<evidence type="ECO:0000256" key="9">
    <source>
        <dbReference type="SAM" id="SignalP"/>
    </source>
</evidence>
<evidence type="ECO:0000313" key="11">
    <source>
        <dbReference type="EMBL" id="EGP84551.1"/>
    </source>
</evidence>
<dbReference type="MEROPS" id="A01.015"/>
<dbReference type="InterPro" id="IPR033121">
    <property type="entry name" value="PEPTIDASE_A1"/>
</dbReference>
<feature type="chain" id="PRO_5003391505" description="Probable aspartic-type endopeptidase OPSB" evidence="9">
    <location>
        <begin position="21"/>
        <end position="534"/>
    </location>
</feature>
<accession>F9XKE8</accession>
<dbReference type="PRINTS" id="PR00792">
    <property type="entry name" value="PEPSIN"/>
</dbReference>
<dbReference type="OMA" id="DLPTSKC"/>
<evidence type="ECO:0000259" key="10">
    <source>
        <dbReference type="PROSITE" id="PS51767"/>
    </source>
</evidence>
<dbReference type="KEGG" id="ztr:MYCGRDRAFT_110888"/>
<dbReference type="InParanoid" id="F9XKE8"/>
<dbReference type="Proteomes" id="UP000008062">
    <property type="component" value="Chromosome 9"/>
</dbReference>
<dbReference type="CDD" id="cd05474">
    <property type="entry name" value="SAP_like"/>
    <property type="match status" value="1"/>
</dbReference>
<dbReference type="Pfam" id="PF00026">
    <property type="entry name" value="Asp"/>
    <property type="match status" value="1"/>
</dbReference>
<keyword evidence="3 9" id="KW-0732">Signal</keyword>
<keyword evidence="12" id="KW-1185">Reference proteome</keyword>